<feature type="compositionally biased region" description="Basic and acidic residues" evidence="1">
    <location>
        <begin position="37"/>
        <end position="51"/>
    </location>
</feature>
<keyword evidence="3" id="KW-1185">Reference proteome</keyword>
<evidence type="ECO:0000313" key="3">
    <source>
        <dbReference type="Proteomes" id="UP000298588"/>
    </source>
</evidence>
<protein>
    <submittedName>
        <fullName evidence="2">Uncharacterized protein</fullName>
    </submittedName>
</protein>
<organism evidence="2 3">
    <name type="scientific">Phreatobacter aquaticus</name>
    <dbReference type="NCBI Taxonomy" id="2570229"/>
    <lineage>
        <taxon>Bacteria</taxon>
        <taxon>Pseudomonadati</taxon>
        <taxon>Pseudomonadota</taxon>
        <taxon>Alphaproteobacteria</taxon>
        <taxon>Hyphomicrobiales</taxon>
        <taxon>Phreatobacteraceae</taxon>
        <taxon>Phreatobacter</taxon>
    </lineage>
</organism>
<sequence>MTHFRLDRRFLLRGGLVALAGVALGGCESLQDIPSMFERRNPPIPGNREDVFPGGVPGIDQGINQPANSSPPPAQAPEAQQAPAEQPTSRRRRSSAAAATATN</sequence>
<dbReference type="Proteomes" id="UP000298588">
    <property type="component" value="Chromosome"/>
</dbReference>
<dbReference type="AlphaFoldDB" id="A0A4D7QNX2"/>
<feature type="region of interest" description="Disordered" evidence="1">
    <location>
        <begin position="36"/>
        <end position="103"/>
    </location>
</feature>
<dbReference type="PROSITE" id="PS51257">
    <property type="entry name" value="PROKAR_LIPOPROTEIN"/>
    <property type="match status" value="1"/>
</dbReference>
<reference evidence="2 3" key="1">
    <citation type="submission" date="2019-04" db="EMBL/GenBank/DDBJ databases">
        <title>Phreatobacter aquaticus sp. nov.</title>
        <authorList>
            <person name="Choi A."/>
            <person name="Baek K."/>
        </authorList>
    </citation>
    <scope>NUCLEOTIDE SEQUENCE [LARGE SCALE GENOMIC DNA]</scope>
    <source>
        <strain evidence="2 3">NMCR1094</strain>
    </source>
</reference>
<evidence type="ECO:0000256" key="1">
    <source>
        <dbReference type="SAM" id="MobiDB-lite"/>
    </source>
</evidence>
<accession>A0A4D7QNX2</accession>
<evidence type="ECO:0000313" key="2">
    <source>
        <dbReference type="EMBL" id="QCK86984.1"/>
    </source>
</evidence>
<dbReference type="OrthoDB" id="8247660at2"/>
<dbReference type="EMBL" id="CP039865">
    <property type="protein sequence ID" value="QCK86984.1"/>
    <property type="molecule type" value="Genomic_DNA"/>
</dbReference>
<dbReference type="KEGG" id="paqt:E8L99_15070"/>
<feature type="compositionally biased region" description="Low complexity" evidence="1">
    <location>
        <begin position="76"/>
        <end position="87"/>
    </location>
</feature>
<proteinExistence type="predicted"/>
<gene>
    <name evidence="2" type="ORF">E8L99_15070</name>
</gene>
<name>A0A4D7QNX2_9HYPH</name>
<dbReference type="RefSeq" id="WP_137100315.1">
    <property type="nucleotide sequence ID" value="NZ_CP039865.1"/>
</dbReference>